<proteinExistence type="inferred from homology"/>
<dbReference type="PRINTS" id="PR00081">
    <property type="entry name" value="GDHRDH"/>
</dbReference>
<dbReference type="GO" id="GO:0016616">
    <property type="term" value="F:oxidoreductase activity, acting on the CH-OH group of donors, NAD or NADP as acceptor"/>
    <property type="evidence" value="ECO:0007669"/>
    <property type="project" value="TreeGrafter"/>
</dbReference>
<dbReference type="InterPro" id="IPR036291">
    <property type="entry name" value="NAD(P)-bd_dom_sf"/>
</dbReference>
<dbReference type="Proteomes" id="UP000593892">
    <property type="component" value="Chromosome"/>
</dbReference>
<keyword evidence="3" id="KW-1185">Reference proteome</keyword>
<dbReference type="AlphaFoldDB" id="A0A7S7NT00"/>
<name>A0A7S7NT00_PALFE</name>
<sequence length="228" mass="23258">MKLLLGKTILITGATGGLGEAVTAAFVEAGAFVAASARKVDSSNPAQLAVPADLTTAEGAEAAVRTVLEARGQLDGVVHVLGGFATDGETQDTSEQTWDKMFALNTRAPFLVFRAALKPMRAAGRGRIIAIGSRAGETAPAGLSAYAASKAALDSLVQVIAAENKFTGITANVVMPSTIDTAANRAAMPDADFTRWVKPDSIAGLLVWLASDASADVSGALIPVYGKA</sequence>
<dbReference type="SUPFAM" id="SSF51735">
    <property type="entry name" value="NAD(P)-binding Rossmann-fold domains"/>
    <property type="match status" value="1"/>
</dbReference>
<evidence type="ECO:0000313" key="2">
    <source>
        <dbReference type="EMBL" id="QOY89156.1"/>
    </source>
</evidence>
<reference evidence="2 3" key="1">
    <citation type="submission" date="2020-10" db="EMBL/GenBank/DDBJ databases">
        <title>Complete genome sequence of Paludibaculum fermentans P105T, a facultatively anaerobic acidobacterium capable of dissimilatory Fe(III) reduction.</title>
        <authorList>
            <person name="Dedysh S.N."/>
            <person name="Beletsky A.V."/>
            <person name="Kulichevskaya I.S."/>
            <person name="Mardanov A.V."/>
            <person name="Ravin N.V."/>
        </authorList>
    </citation>
    <scope>NUCLEOTIDE SEQUENCE [LARGE SCALE GENOMIC DNA]</scope>
    <source>
        <strain evidence="2 3">P105</strain>
    </source>
</reference>
<dbReference type="PROSITE" id="PS00061">
    <property type="entry name" value="ADH_SHORT"/>
    <property type="match status" value="1"/>
</dbReference>
<dbReference type="InterPro" id="IPR002347">
    <property type="entry name" value="SDR_fam"/>
</dbReference>
<dbReference type="KEGG" id="pfer:IRI77_04135"/>
<organism evidence="2 3">
    <name type="scientific">Paludibaculum fermentans</name>
    <dbReference type="NCBI Taxonomy" id="1473598"/>
    <lineage>
        <taxon>Bacteria</taxon>
        <taxon>Pseudomonadati</taxon>
        <taxon>Acidobacteriota</taxon>
        <taxon>Terriglobia</taxon>
        <taxon>Bryobacterales</taxon>
        <taxon>Bryobacteraceae</taxon>
        <taxon>Paludibaculum</taxon>
    </lineage>
</organism>
<dbReference type="RefSeq" id="WP_194450818.1">
    <property type="nucleotide sequence ID" value="NZ_CP063849.1"/>
</dbReference>
<dbReference type="Pfam" id="PF00106">
    <property type="entry name" value="adh_short"/>
    <property type="match status" value="1"/>
</dbReference>
<accession>A0A7S7NT00</accession>
<dbReference type="Gene3D" id="3.40.50.720">
    <property type="entry name" value="NAD(P)-binding Rossmann-like Domain"/>
    <property type="match status" value="1"/>
</dbReference>
<comment type="similarity">
    <text evidence="1">Belongs to the short-chain dehydrogenases/reductases (SDR) family.</text>
</comment>
<dbReference type="EMBL" id="CP063849">
    <property type="protein sequence ID" value="QOY89156.1"/>
    <property type="molecule type" value="Genomic_DNA"/>
</dbReference>
<gene>
    <name evidence="2" type="ORF">IRI77_04135</name>
</gene>
<dbReference type="PANTHER" id="PTHR42760">
    <property type="entry name" value="SHORT-CHAIN DEHYDROGENASES/REDUCTASES FAMILY MEMBER"/>
    <property type="match status" value="1"/>
</dbReference>
<dbReference type="InterPro" id="IPR020904">
    <property type="entry name" value="Sc_DH/Rdtase_CS"/>
</dbReference>
<dbReference type="PANTHER" id="PTHR42760:SF40">
    <property type="entry name" value="3-OXOACYL-[ACYL-CARRIER-PROTEIN] REDUCTASE, CHLOROPLASTIC"/>
    <property type="match status" value="1"/>
</dbReference>
<dbReference type="GO" id="GO:0030497">
    <property type="term" value="P:fatty acid elongation"/>
    <property type="evidence" value="ECO:0007669"/>
    <property type="project" value="TreeGrafter"/>
</dbReference>
<protein>
    <submittedName>
        <fullName evidence="2">SDR family oxidoreductase</fullName>
    </submittedName>
</protein>
<evidence type="ECO:0000256" key="1">
    <source>
        <dbReference type="ARBA" id="ARBA00006484"/>
    </source>
</evidence>
<evidence type="ECO:0000313" key="3">
    <source>
        <dbReference type="Proteomes" id="UP000593892"/>
    </source>
</evidence>